<proteinExistence type="predicted"/>
<evidence type="ECO:0000313" key="2">
    <source>
        <dbReference type="EMBL" id="GBL86760.1"/>
    </source>
</evidence>
<dbReference type="AlphaFoldDB" id="A0A4Y2B3J4"/>
<comment type="caution">
    <text evidence="2">The sequence shown here is derived from an EMBL/GenBank/DDBJ whole genome shotgun (WGS) entry which is preliminary data.</text>
</comment>
<dbReference type="EMBL" id="BGPR01158520">
    <property type="protein sequence ID" value="GBL86760.1"/>
    <property type="molecule type" value="Genomic_DNA"/>
</dbReference>
<accession>A0A4Y2B3J4</accession>
<feature type="non-terminal residue" evidence="2">
    <location>
        <position position="81"/>
    </location>
</feature>
<name>A0A4Y2B3J4_ARAVE</name>
<evidence type="ECO:0000256" key="1">
    <source>
        <dbReference type="SAM" id="MobiDB-lite"/>
    </source>
</evidence>
<reference evidence="2 3" key="1">
    <citation type="journal article" date="2019" name="Sci. Rep.">
        <title>Orb-weaving spider Araneus ventricosus genome elucidates the spidroin gene catalogue.</title>
        <authorList>
            <person name="Kono N."/>
            <person name="Nakamura H."/>
            <person name="Ohtoshi R."/>
            <person name="Moran D.A.P."/>
            <person name="Shinohara A."/>
            <person name="Yoshida Y."/>
            <person name="Fujiwara M."/>
            <person name="Mori M."/>
            <person name="Tomita M."/>
            <person name="Arakawa K."/>
        </authorList>
    </citation>
    <scope>NUCLEOTIDE SEQUENCE [LARGE SCALE GENOMIC DNA]</scope>
</reference>
<sequence>MQVSRYHSPTPLEGGTYRHRSGGHSALYPYYTPGEAKARLLIRRLLIRELAASTFNISPLFKMKVYVLTFYSQRESEFVLQ</sequence>
<evidence type="ECO:0000313" key="3">
    <source>
        <dbReference type="Proteomes" id="UP000499080"/>
    </source>
</evidence>
<protein>
    <submittedName>
        <fullName evidence="2">Uncharacterized protein</fullName>
    </submittedName>
</protein>
<keyword evidence="3" id="KW-1185">Reference proteome</keyword>
<gene>
    <name evidence="2" type="ORF">AVEN_152281_1</name>
</gene>
<dbReference type="Proteomes" id="UP000499080">
    <property type="component" value="Unassembled WGS sequence"/>
</dbReference>
<organism evidence="2 3">
    <name type="scientific">Araneus ventricosus</name>
    <name type="common">Orbweaver spider</name>
    <name type="synonym">Epeira ventricosa</name>
    <dbReference type="NCBI Taxonomy" id="182803"/>
    <lineage>
        <taxon>Eukaryota</taxon>
        <taxon>Metazoa</taxon>
        <taxon>Ecdysozoa</taxon>
        <taxon>Arthropoda</taxon>
        <taxon>Chelicerata</taxon>
        <taxon>Arachnida</taxon>
        <taxon>Araneae</taxon>
        <taxon>Araneomorphae</taxon>
        <taxon>Entelegynae</taxon>
        <taxon>Araneoidea</taxon>
        <taxon>Araneidae</taxon>
        <taxon>Araneus</taxon>
    </lineage>
</organism>
<feature type="region of interest" description="Disordered" evidence="1">
    <location>
        <begin position="1"/>
        <end position="23"/>
    </location>
</feature>